<feature type="transmembrane region" description="Helical" evidence="1">
    <location>
        <begin position="21"/>
        <end position="41"/>
    </location>
</feature>
<comment type="caution">
    <text evidence="2">The sequence shown here is derived from an EMBL/GenBank/DDBJ whole genome shotgun (WGS) entry which is preliminary data.</text>
</comment>
<organism evidence="2 3">
    <name type="scientific">Operophtera brumata</name>
    <name type="common">Winter moth</name>
    <name type="synonym">Phalaena brumata</name>
    <dbReference type="NCBI Taxonomy" id="104452"/>
    <lineage>
        <taxon>Eukaryota</taxon>
        <taxon>Metazoa</taxon>
        <taxon>Ecdysozoa</taxon>
        <taxon>Arthropoda</taxon>
        <taxon>Hexapoda</taxon>
        <taxon>Insecta</taxon>
        <taxon>Pterygota</taxon>
        <taxon>Neoptera</taxon>
        <taxon>Endopterygota</taxon>
        <taxon>Lepidoptera</taxon>
        <taxon>Glossata</taxon>
        <taxon>Ditrysia</taxon>
        <taxon>Geometroidea</taxon>
        <taxon>Geometridae</taxon>
        <taxon>Larentiinae</taxon>
        <taxon>Operophtera</taxon>
    </lineage>
</organism>
<dbReference type="STRING" id="104452.A0A0L7LCU5"/>
<dbReference type="GO" id="GO:0016757">
    <property type="term" value="F:glycosyltransferase activity"/>
    <property type="evidence" value="ECO:0007669"/>
    <property type="project" value="UniProtKB-KW"/>
</dbReference>
<keyword evidence="3" id="KW-1185">Reference proteome</keyword>
<name>A0A0L7LCU5_OPEBR</name>
<keyword evidence="1" id="KW-1133">Transmembrane helix</keyword>
<dbReference type="EMBL" id="JTDY01001629">
    <property type="protein sequence ID" value="KOB73307.1"/>
    <property type="molecule type" value="Genomic_DNA"/>
</dbReference>
<keyword evidence="1" id="KW-0812">Transmembrane</keyword>
<dbReference type="Pfam" id="PF13896">
    <property type="entry name" value="Glyco_transf_49"/>
    <property type="match status" value="1"/>
</dbReference>
<dbReference type="PANTHER" id="PTHR47412:SF1">
    <property type="entry name" value="FI01434P-RELATED"/>
    <property type="match status" value="1"/>
</dbReference>
<evidence type="ECO:0000313" key="2">
    <source>
        <dbReference type="EMBL" id="KOB73307.1"/>
    </source>
</evidence>
<keyword evidence="2" id="KW-0328">Glycosyltransferase</keyword>
<accession>A0A0L7LCU5</accession>
<gene>
    <name evidence="2" type="ORF">OBRU01_10940</name>
</gene>
<evidence type="ECO:0000256" key="1">
    <source>
        <dbReference type="SAM" id="Phobius"/>
    </source>
</evidence>
<sequence length="472" mass="54480">MTRCLRICGAYSFRLSRRHSTLLLIASFIITLIVILELYSYRHQGHPHVQPRIGDFDYRPGSFLRGRMPNENISYCEFNYGLPVTLKWGTFSLYSSPEAGSKGPYRVIYNAVTGKDFADHSKYEAVTYATQATPEFLYHIIEISRFWDGPISLSVFVPNQDLDIAMQIMVHLCHCYPGMSKVSMHLFYPKKYPPKLLKKDLIVTTTEIPTTTANISSEEIAQRKLDRYRNLNNKTRALYIKLARQKKIKIMMKRMPRTSSDTGRLKFIDCSGLESLSISTFRREQRMVYPINVGRNVARNASLTNYFLVSDIEMVPSDGLAPKFLAMVRKLMGDKKREEGCVFAKTVFVVPLFEVERGEEIPRDKDALVRMVASNRAMYFHQKFCSHCQRFPGLQSWLMRVSPGIIEMLELCLQEYRMVVLDGAFLCHAAASKSAGRHSRAERTNTERYMKIIGAMKRRYPDRPQCKVNWKS</sequence>
<dbReference type="PANTHER" id="PTHR47412">
    <property type="entry name" value="FI01434P-RELATED"/>
    <property type="match status" value="1"/>
</dbReference>
<proteinExistence type="predicted"/>
<evidence type="ECO:0000313" key="3">
    <source>
        <dbReference type="Proteomes" id="UP000037510"/>
    </source>
</evidence>
<keyword evidence="1" id="KW-0472">Membrane</keyword>
<dbReference type="AlphaFoldDB" id="A0A0L7LCU5"/>
<dbReference type="Proteomes" id="UP000037510">
    <property type="component" value="Unassembled WGS sequence"/>
</dbReference>
<reference evidence="2 3" key="1">
    <citation type="journal article" date="2015" name="Genome Biol. Evol.">
        <title>The genome of winter moth (Operophtera brumata) provides a genomic perspective on sexual dimorphism and phenology.</title>
        <authorList>
            <person name="Derks M.F."/>
            <person name="Smit S."/>
            <person name="Salis L."/>
            <person name="Schijlen E."/>
            <person name="Bossers A."/>
            <person name="Mateman C."/>
            <person name="Pijl A.S."/>
            <person name="de Ridder D."/>
            <person name="Groenen M.A."/>
            <person name="Visser M.E."/>
            <person name="Megens H.J."/>
        </authorList>
    </citation>
    <scope>NUCLEOTIDE SEQUENCE [LARGE SCALE GENOMIC DNA]</scope>
    <source>
        <strain evidence="2">WM2013NL</strain>
        <tissue evidence="2">Head and thorax</tissue>
    </source>
</reference>
<protein>
    <submittedName>
        <fullName evidence="2">N-acetyllactosaminide beta-1,3-N-acetylglucosaminyltransferase</fullName>
    </submittedName>
</protein>
<keyword evidence="2" id="KW-0808">Transferase</keyword>